<dbReference type="Gene3D" id="3.40.462.20">
    <property type="match status" value="1"/>
</dbReference>
<dbReference type="InterPro" id="IPR016169">
    <property type="entry name" value="FAD-bd_PCMH_sub2"/>
</dbReference>
<evidence type="ECO:0000313" key="1">
    <source>
        <dbReference type="EMBL" id="CAA7062229.1"/>
    </source>
</evidence>
<dbReference type="PANTHER" id="PTHR32448">
    <property type="entry name" value="OS08G0158400 PROTEIN"/>
    <property type="match status" value="1"/>
</dbReference>
<comment type="caution">
    <text evidence="1">The sequence shown here is derived from an EMBL/GenBank/DDBJ whole genome shotgun (WGS) entry which is preliminary data.</text>
</comment>
<dbReference type="Proteomes" id="UP000467841">
    <property type="component" value="Unassembled WGS sequence"/>
</dbReference>
<dbReference type="GO" id="GO:0050660">
    <property type="term" value="F:flavin adenine dinucleotide binding"/>
    <property type="evidence" value="ECO:0007669"/>
    <property type="project" value="InterPro"/>
</dbReference>
<dbReference type="AlphaFoldDB" id="A0A6D2LBC5"/>
<dbReference type="OrthoDB" id="407275at2759"/>
<protein>
    <submittedName>
        <fullName evidence="1">Uncharacterized protein</fullName>
    </submittedName>
</protein>
<gene>
    <name evidence="1" type="ORF">MERR_LOCUS49465</name>
</gene>
<proteinExistence type="predicted"/>
<organism evidence="1 2">
    <name type="scientific">Microthlaspi erraticum</name>
    <dbReference type="NCBI Taxonomy" id="1685480"/>
    <lineage>
        <taxon>Eukaryota</taxon>
        <taxon>Viridiplantae</taxon>
        <taxon>Streptophyta</taxon>
        <taxon>Embryophyta</taxon>
        <taxon>Tracheophyta</taxon>
        <taxon>Spermatophyta</taxon>
        <taxon>Magnoliopsida</taxon>
        <taxon>eudicotyledons</taxon>
        <taxon>Gunneridae</taxon>
        <taxon>Pentapetalae</taxon>
        <taxon>rosids</taxon>
        <taxon>malvids</taxon>
        <taxon>Brassicales</taxon>
        <taxon>Brassicaceae</taxon>
        <taxon>Coluteocarpeae</taxon>
        <taxon>Microthlaspi</taxon>
    </lineage>
</organism>
<dbReference type="Gene3D" id="3.30.465.10">
    <property type="match status" value="1"/>
</dbReference>
<dbReference type="InterPro" id="IPR036318">
    <property type="entry name" value="FAD-bd_PCMH-like_sf"/>
</dbReference>
<reference evidence="1" key="1">
    <citation type="submission" date="2020-01" db="EMBL/GenBank/DDBJ databases">
        <authorList>
            <person name="Mishra B."/>
        </authorList>
    </citation>
    <scope>NUCLEOTIDE SEQUENCE [LARGE SCALE GENOMIC DNA]</scope>
</reference>
<dbReference type="EMBL" id="CACVBM020001928">
    <property type="protein sequence ID" value="CAA7062229.1"/>
    <property type="molecule type" value="Genomic_DNA"/>
</dbReference>
<dbReference type="SUPFAM" id="SSF56176">
    <property type="entry name" value="FAD-binding/transporter-associated domain-like"/>
    <property type="match status" value="1"/>
</dbReference>
<keyword evidence="2" id="KW-1185">Reference proteome</keyword>
<accession>A0A6D2LBC5</accession>
<name>A0A6D2LBC5_9BRAS</name>
<sequence length="129" mass="14288">MCLCTSLCIGGHVTGGGYGFLMRKFGLAADNVLDAKIVGANEQDQGFKILSKWQRIAVKLVGELLIRVLIKFDFGNRTVTTTYKGQFIGDKGTLMEIMKKGFPELGLAQEDCIEMSWIESIVYHAEFSD</sequence>
<evidence type="ECO:0000313" key="2">
    <source>
        <dbReference type="Proteomes" id="UP000467841"/>
    </source>
</evidence>